<dbReference type="Proteomes" id="UP000789570">
    <property type="component" value="Unassembled WGS sequence"/>
</dbReference>
<proteinExistence type="predicted"/>
<comment type="caution">
    <text evidence="1">The sequence shown here is derived from an EMBL/GenBank/DDBJ whole genome shotgun (WGS) entry which is preliminary data.</text>
</comment>
<protein>
    <submittedName>
        <fullName evidence="1">1648_t:CDS:1</fullName>
    </submittedName>
</protein>
<dbReference type="Gene3D" id="3.80.10.10">
    <property type="entry name" value="Ribonuclease Inhibitor"/>
    <property type="match status" value="1"/>
</dbReference>
<evidence type="ECO:0000313" key="2">
    <source>
        <dbReference type="Proteomes" id="UP000789570"/>
    </source>
</evidence>
<dbReference type="InterPro" id="IPR032675">
    <property type="entry name" value="LRR_dom_sf"/>
</dbReference>
<dbReference type="SUPFAM" id="SSF52047">
    <property type="entry name" value="RNI-like"/>
    <property type="match status" value="1"/>
</dbReference>
<dbReference type="EMBL" id="CAJVPQ010001718">
    <property type="protein sequence ID" value="CAG8566693.1"/>
    <property type="molecule type" value="Genomic_DNA"/>
</dbReference>
<reference evidence="1" key="1">
    <citation type="submission" date="2021-06" db="EMBL/GenBank/DDBJ databases">
        <authorList>
            <person name="Kallberg Y."/>
            <person name="Tangrot J."/>
            <person name="Rosling A."/>
        </authorList>
    </citation>
    <scope>NUCLEOTIDE SEQUENCE</scope>
    <source>
        <strain evidence="1">UK204</strain>
    </source>
</reference>
<dbReference type="OrthoDB" id="2362230at2759"/>
<evidence type="ECO:0000313" key="1">
    <source>
        <dbReference type="EMBL" id="CAG8566693.1"/>
    </source>
</evidence>
<dbReference type="AlphaFoldDB" id="A0A9N9FXB8"/>
<keyword evidence="2" id="KW-1185">Reference proteome</keyword>
<gene>
    <name evidence="1" type="ORF">FCALED_LOCUS6885</name>
</gene>
<organism evidence="1 2">
    <name type="scientific">Funneliformis caledonium</name>
    <dbReference type="NCBI Taxonomy" id="1117310"/>
    <lineage>
        <taxon>Eukaryota</taxon>
        <taxon>Fungi</taxon>
        <taxon>Fungi incertae sedis</taxon>
        <taxon>Mucoromycota</taxon>
        <taxon>Glomeromycotina</taxon>
        <taxon>Glomeromycetes</taxon>
        <taxon>Glomerales</taxon>
        <taxon>Glomeraceae</taxon>
        <taxon>Funneliformis</taxon>
    </lineage>
</organism>
<sequence length="530" mass="60771">MDNRCKTKVVENLPVELLIEIFSLIVPVDYLKVWRDNFHHNYWLDEDSNFSRDLLIAAEVQKEILRLTCKKWNAILIELLCEMNLDLRKTNTQGLEDRYIRPHNLQKLSVIYSRSLYKGWQDTGIDQWLNNSDLSCLQSLTLQDCSDLTIEGLLNINEQLTELKIVKCSKIDDSFLTLTLEKFRNLSTLMIHIDQPLPSGLIEEYLPNLNTLSLLISCQNYKDTASNSSDKLESAGLTKAIRTDSFPSQIKVLILAQDLLEYHHRILSSEDYDVIGGTSLNITHQLILDEQSSFPKSLKRFDVSRCSFVDGVFALPSTLTHLTVSYPSLPINYENLKLPSTLEYLKISGFVYHLAYDCESQYTYQLYGDRWIQILPDSVASLHTLILHLYTDSPENLFSIISDRYARSLRHLDCCIFLSCFAGLEDSCTCEVETCSLGECHRRTMIRSLTNLRELKLHNEVEDQDIEQLPVSLKKLWLHPGYKQRVSASSLRFTDKKGITIEELPSGLFGCAEARKTCHCIMFKPGKGSL</sequence>
<accession>A0A9N9FXB8</accession>
<name>A0A9N9FXB8_9GLOM</name>